<reference evidence="1" key="1">
    <citation type="submission" date="2016-06" db="UniProtKB">
        <authorList>
            <consortium name="WormBaseParasite"/>
        </authorList>
    </citation>
    <scope>IDENTIFICATION</scope>
</reference>
<protein>
    <submittedName>
        <fullName evidence="1">IgGFc_binding domain-containing protein</fullName>
    </submittedName>
</protein>
<dbReference type="AlphaFoldDB" id="A0A183D2J1"/>
<evidence type="ECO:0000313" key="1">
    <source>
        <dbReference type="WBParaSite" id="GPUH_0000293701-mRNA-1"/>
    </source>
</evidence>
<accession>A0A183D2J1</accession>
<sequence length="142" mass="15932">LPTSMASTTYVLSMPASAPGEQGRAIVYFLPIDKNITYDIKVFYTPEQGITKESSVHLESNDNGTIWVYKRTAQRYVMFVNGTGKFVVVAAVNSLPLSDDESELRTDFGCFMPTPILNQSNGIFSRTITFWVLSRTARQNKY</sequence>
<dbReference type="WBParaSite" id="GPUH_0000293701-mRNA-1">
    <property type="protein sequence ID" value="GPUH_0000293701-mRNA-1"/>
    <property type="gene ID" value="GPUH_0000293701"/>
</dbReference>
<name>A0A183D2J1_9BILA</name>
<proteinExistence type="predicted"/>
<organism evidence="1">
    <name type="scientific">Gongylonema pulchrum</name>
    <dbReference type="NCBI Taxonomy" id="637853"/>
    <lineage>
        <taxon>Eukaryota</taxon>
        <taxon>Metazoa</taxon>
        <taxon>Ecdysozoa</taxon>
        <taxon>Nematoda</taxon>
        <taxon>Chromadorea</taxon>
        <taxon>Rhabditida</taxon>
        <taxon>Spirurina</taxon>
        <taxon>Spiruromorpha</taxon>
        <taxon>Spiruroidea</taxon>
        <taxon>Gongylonematidae</taxon>
        <taxon>Gongylonema</taxon>
    </lineage>
</organism>